<evidence type="ECO:0000313" key="1">
    <source>
        <dbReference type="EMBL" id="MBT1705769.1"/>
    </source>
</evidence>
<dbReference type="EMBL" id="JAHESD010000067">
    <property type="protein sequence ID" value="MBT1705769.1"/>
    <property type="molecule type" value="Genomic_DNA"/>
</dbReference>
<sequence>MKIQVISDLHQKFGFMDISFEGADVVVLAGDINFGTKGIEWIKSTITKLIIEI</sequence>
<dbReference type="RefSeq" id="WP_254155886.1">
    <property type="nucleotide sequence ID" value="NZ_JAHESD010000067.1"/>
</dbReference>
<proteinExistence type="predicted"/>
<organism evidence="1 2">
    <name type="scientific">Chryseosolibacter indicus</name>
    <dbReference type="NCBI Taxonomy" id="2782351"/>
    <lineage>
        <taxon>Bacteria</taxon>
        <taxon>Pseudomonadati</taxon>
        <taxon>Bacteroidota</taxon>
        <taxon>Cytophagia</taxon>
        <taxon>Cytophagales</taxon>
        <taxon>Chryseotaleaceae</taxon>
        <taxon>Chryseosolibacter</taxon>
    </lineage>
</organism>
<keyword evidence="2" id="KW-1185">Reference proteome</keyword>
<dbReference type="Proteomes" id="UP000772618">
    <property type="component" value="Unassembled WGS sequence"/>
</dbReference>
<name>A0ABS5VYE2_9BACT</name>
<dbReference type="SUPFAM" id="SSF56300">
    <property type="entry name" value="Metallo-dependent phosphatases"/>
    <property type="match status" value="1"/>
</dbReference>
<gene>
    <name evidence="1" type="ORF">KK060_20935</name>
</gene>
<evidence type="ECO:0000313" key="2">
    <source>
        <dbReference type="Proteomes" id="UP000772618"/>
    </source>
</evidence>
<evidence type="ECO:0008006" key="3">
    <source>
        <dbReference type="Google" id="ProtNLM"/>
    </source>
</evidence>
<dbReference type="InterPro" id="IPR029052">
    <property type="entry name" value="Metallo-depent_PP-like"/>
</dbReference>
<comment type="caution">
    <text evidence="1">The sequence shown here is derived from an EMBL/GenBank/DDBJ whole genome shotgun (WGS) entry which is preliminary data.</text>
</comment>
<reference evidence="1 2" key="1">
    <citation type="submission" date="2021-05" db="EMBL/GenBank/DDBJ databases">
        <title>A Polyphasic approach of four new species of the genus Ohtaekwangia: Ohtaekwangia histidinii sp. nov., Ohtaekwangia cretensis sp. nov., Ohtaekwangia indiensis sp. nov., Ohtaekwangia reichenbachii sp. nov. from diverse environment.</title>
        <authorList>
            <person name="Octaviana S."/>
        </authorList>
    </citation>
    <scope>NUCLEOTIDE SEQUENCE [LARGE SCALE GENOMIC DNA]</scope>
    <source>
        <strain evidence="1 2">PWU20</strain>
    </source>
</reference>
<protein>
    <recommendedName>
        <fullName evidence="3">Calcineurin-like phosphoesterase domain-containing protein</fullName>
    </recommendedName>
</protein>
<accession>A0ABS5VYE2</accession>